<dbReference type="InterPro" id="IPR027417">
    <property type="entry name" value="P-loop_NTPase"/>
</dbReference>
<protein>
    <submittedName>
        <fullName evidence="7">ABC transporter ATP-binding protein</fullName>
    </submittedName>
</protein>
<dbReference type="Pfam" id="PF00005">
    <property type="entry name" value="ABC_tran"/>
    <property type="match status" value="1"/>
</dbReference>
<accession>A0A7C8FUS1</accession>
<feature type="region of interest" description="Disordered" evidence="5">
    <location>
        <begin position="1"/>
        <end position="30"/>
    </location>
</feature>
<dbReference type="Proteomes" id="UP000479639">
    <property type="component" value="Unassembled WGS sequence"/>
</dbReference>
<feature type="domain" description="ABC transporter" evidence="6">
    <location>
        <begin position="85"/>
        <end position="324"/>
    </location>
</feature>
<organism evidence="7 8">
    <name type="scientific">Adlercreutzia muris</name>
    <dbReference type="NCBI Taxonomy" id="1796610"/>
    <lineage>
        <taxon>Bacteria</taxon>
        <taxon>Bacillati</taxon>
        <taxon>Actinomycetota</taxon>
        <taxon>Coriobacteriia</taxon>
        <taxon>Eggerthellales</taxon>
        <taxon>Eggerthellaceae</taxon>
        <taxon>Adlercreutzia</taxon>
    </lineage>
</organism>
<evidence type="ECO:0000259" key="6">
    <source>
        <dbReference type="PROSITE" id="PS50893"/>
    </source>
</evidence>
<dbReference type="PANTHER" id="PTHR42798">
    <property type="entry name" value="LIPOPROTEIN-RELEASING SYSTEM ATP-BINDING PROTEIN LOLD"/>
    <property type="match status" value="1"/>
</dbReference>
<dbReference type="SUPFAM" id="SSF52540">
    <property type="entry name" value="P-loop containing nucleoside triphosphate hydrolases"/>
    <property type="match status" value="1"/>
</dbReference>
<keyword evidence="2" id="KW-0813">Transport</keyword>
<dbReference type="PANTHER" id="PTHR42798:SF7">
    <property type="entry name" value="ALPHA-D-RIBOSE 1-METHYLPHOSPHONATE 5-TRIPHOSPHATE SYNTHASE SUBUNIT PHNL"/>
    <property type="match status" value="1"/>
</dbReference>
<evidence type="ECO:0000256" key="1">
    <source>
        <dbReference type="ARBA" id="ARBA00005417"/>
    </source>
</evidence>
<dbReference type="FunFam" id="3.40.50.300:FF:000032">
    <property type="entry name" value="Export ABC transporter ATP-binding protein"/>
    <property type="match status" value="1"/>
</dbReference>
<evidence type="ECO:0000313" key="7">
    <source>
        <dbReference type="EMBL" id="KAB1651522.1"/>
    </source>
</evidence>
<evidence type="ECO:0000256" key="3">
    <source>
        <dbReference type="ARBA" id="ARBA00022741"/>
    </source>
</evidence>
<dbReference type="InterPro" id="IPR003439">
    <property type="entry name" value="ABC_transporter-like_ATP-bd"/>
</dbReference>
<dbReference type="GO" id="GO:0016887">
    <property type="term" value="F:ATP hydrolysis activity"/>
    <property type="evidence" value="ECO:0007669"/>
    <property type="project" value="InterPro"/>
</dbReference>
<keyword evidence="8" id="KW-1185">Reference proteome</keyword>
<proteinExistence type="inferred from homology"/>
<evidence type="ECO:0000256" key="4">
    <source>
        <dbReference type="ARBA" id="ARBA00022840"/>
    </source>
</evidence>
<sequence length="335" mass="34804">MAEVYTEPTPSAFGANPTDPGTPLPLSADDRSALDGLAAAFSRDAYAPGASSAAAGRVAQGAGASAAASHGVHAAAPRPAGSPILSVRSIEKVFGSRDSVTHALAGVSFDVAAGEFVGIMGPSGSGKTTLLNCVSTIDTVTSGHIIVGGRDITGMSRRQLAKFRRDDLGFIFQDSNLLDTLTGFENISLALTIKGEPARSIPGKVNAMAARLGVDGVLSKYPYQMSGGQKQRVAAARAMVCDPKLILADEPTGALDSRAATVMLEIMEMMNTQMGATIMMVTHDAFAASYTNRVLFIKDGAVFNELRRGDESRDAFFARIMEVVSFLGGEAGHVS</sequence>
<keyword evidence="4 7" id="KW-0067">ATP-binding</keyword>
<dbReference type="AlphaFoldDB" id="A0A7C8FUS1"/>
<name>A0A7C8FUS1_9ACTN</name>
<reference evidence="7 8" key="1">
    <citation type="submission" date="2019-09" db="EMBL/GenBank/DDBJ databases">
        <title>Whole genome shotgun sequencing (WGS) of Ellagibacter isourolithinifaciens DSM 104140(T) and Adlercreutzia muris DSM 29508(T).</title>
        <authorList>
            <person name="Stoll D.A."/>
            <person name="Danylec N."/>
            <person name="Huch M."/>
        </authorList>
    </citation>
    <scope>NUCLEOTIDE SEQUENCE [LARGE SCALE GENOMIC DNA]</scope>
    <source>
        <strain evidence="7 8">DSM 29508</strain>
    </source>
</reference>
<dbReference type="CDD" id="cd03255">
    <property type="entry name" value="ABC_MJ0796_LolCDE_FtsE"/>
    <property type="match status" value="1"/>
</dbReference>
<dbReference type="SMART" id="SM00382">
    <property type="entry name" value="AAA"/>
    <property type="match status" value="1"/>
</dbReference>
<dbReference type="GO" id="GO:0098796">
    <property type="term" value="C:membrane protein complex"/>
    <property type="evidence" value="ECO:0007669"/>
    <property type="project" value="UniProtKB-ARBA"/>
</dbReference>
<evidence type="ECO:0000256" key="5">
    <source>
        <dbReference type="SAM" id="MobiDB-lite"/>
    </source>
</evidence>
<dbReference type="Gene3D" id="3.40.50.300">
    <property type="entry name" value="P-loop containing nucleotide triphosphate hydrolases"/>
    <property type="match status" value="1"/>
</dbReference>
<dbReference type="GO" id="GO:0022857">
    <property type="term" value="F:transmembrane transporter activity"/>
    <property type="evidence" value="ECO:0007669"/>
    <property type="project" value="UniProtKB-ARBA"/>
</dbReference>
<dbReference type="InterPro" id="IPR003593">
    <property type="entry name" value="AAA+_ATPase"/>
</dbReference>
<dbReference type="EMBL" id="WAJS01000001">
    <property type="protein sequence ID" value="KAB1651522.1"/>
    <property type="molecule type" value="Genomic_DNA"/>
</dbReference>
<comment type="caution">
    <text evidence="7">The sequence shown here is derived from an EMBL/GenBank/DDBJ whole genome shotgun (WGS) entry which is preliminary data.</text>
</comment>
<evidence type="ECO:0000256" key="2">
    <source>
        <dbReference type="ARBA" id="ARBA00022448"/>
    </source>
</evidence>
<dbReference type="InterPro" id="IPR017911">
    <property type="entry name" value="MacB-like_ATP-bd"/>
</dbReference>
<gene>
    <name evidence="7" type="ORF">F8D48_00375</name>
</gene>
<dbReference type="PROSITE" id="PS50893">
    <property type="entry name" value="ABC_TRANSPORTER_2"/>
    <property type="match status" value="1"/>
</dbReference>
<dbReference type="GO" id="GO:0005524">
    <property type="term" value="F:ATP binding"/>
    <property type="evidence" value="ECO:0007669"/>
    <property type="project" value="UniProtKB-KW"/>
</dbReference>
<comment type="similarity">
    <text evidence="1">Belongs to the ABC transporter superfamily.</text>
</comment>
<evidence type="ECO:0000313" key="8">
    <source>
        <dbReference type="Proteomes" id="UP000479639"/>
    </source>
</evidence>
<keyword evidence="3" id="KW-0547">Nucleotide-binding</keyword>